<evidence type="ECO:0000313" key="1">
    <source>
        <dbReference type="EMBL" id="MFC4512579.1"/>
    </source>
</evidence>
<gene>
    <name evidence="1" type="ORF">ACFPEN_06490</name>
</gene>
<proteinExistence type="predicted"/>
<comment type="caution">
    <text evidence="1">The sequence shown here is derived from an EMBL/GenBank/DDBJ whole genome shotgun (WGS) entry which is preliminary data.</text>
</comment>
<name>A0ABV9BEU4_9ACTN</name>
<evidence type="ECO:0000313" key="2">
    <source>
        <dbReference type="Proteomes" id="UP001595990"/>
    </source>
</evidence>
<organism evidence="1 2">
    <name type="scientific">Streptomyces ehimensis</name>
    <dbReference type="NCBI Taxonomy" id="68195"/>
    <lineage>
        <taxon>Bacteria</taxon>
        <taxon>Bacillati</taxon>
        <taxon>Actinomycetota</taxon>
        <taxon>Actinomycetes</taxon>
        <taxon>Kitasatosporales</taxon>
        <taxon>Streptomycetaceae</taxon>
        <taxon>Streptomyces</taxon>
    </lineage>
</organism>
<dbReference type="RefSeq" id="WP_358214281.1">
    <property type="nucleotide sequence ID" value="NZ_JBHSFS010000002.1"/>
</dbReference>
<protein>
    <submittedName>
        <fullName evidence="1">Uncharacterized protein</fullName>
    </submittedName>
</protein>
<reference evidence="2" key="1">
    <citation type="journal article" date="2019" name="Int. J. Syst. Evol. Microbiol.">
        <title>The Global Catalogue of Microorganisms (GCM) 10K type strain sequencing project: providing services to taxonomists for standard genome sequencing and annotation.</title>
        <authorList>
            <consortium name="The Broad Institute Genomics Platform"/>
            <consortium name="The Broad Institute Genome Sequencing Center for Infectious Disease"/>
            <person name="Wu L."/>
            <person name="Ma J."/>
        </authorList>
    </citation>
    <scope>NUCLEOTIDE SEQUENCE [LARGE SCALE GENOMIC DNA]</scope>
    <source>
        <strain evidence="2">CECT 8064</strain>
    </source>
</reference>
<sequence>MHDSAAPEPWPCAICDKPARPRVHDGCRTRLDEDLAALPGLYRRLADVLAPGQTGGDGRTASRTAPLPVRLDVLDLRARGGIEGILTTWERDVREHLGWASSPFRDDAERRSVEQQVKGAARFLRANLLWICDQHPAVREFADEIRQTAGHARALVTGERPERRITVACPCGGTLRVTISTPGARCPACGTQYGHTEALQLPLAERRAA</sequence>
<dbReference type="Proteomes" id="UP001595990">
    <property type="component" value="Unassembled WGS sequence"/>
</dbReference>
<accession>A0ABV9BEU4</accession>
<dbReference type="EMBL" id="JBHSFS010000002">
    <property type="protein sequence ID" value="MFC4512579.1"/>
    <property type="molecule type" value="Genomic_DNA"/>
</dbReference>
<keyword evidence="2" id="KW-1185">Reference proteome</keyword>